<keyword evidence="6" id="KW-1185">Reference proteome</keyword>
<dbReference type="PANTHER" id="PTHR42708:SF1">
    <property type="entry name" value="GLIDING MOTILITY PROTEIN MGLA"/>
    <property type="match status" value="1"/>
</dbReference>
<reference evidence="5 6" key="1">
    <citation type="submission" date="2021-01" db="EMBL/GenBank/DDBJ databases">
        <title>Entomomonas sp. F2A isolated from a house cricket (Acheta domesticus).</title>
        <authorList>
            <person name="Spergser J."/>
            <person name="Busse H.-J."/>
        </authorList>
    </citation>
    <scope>NUCLEOTIDE SEQUENCE [LARGE SCALE GENOMIC DNA]</scope>
    <source>
        <strain evidence="5 6">F2A</strain>
    </source>
</reference>
<dbReference type="GO" id="GO:0005525">
    <property type="term" value="F:GTP binding"/>
    <property type="evidence" value="ECO:0007669"/>
    <property type="project" value="UniProtKB-KW"/>
</dbReference>
<proteinExistence type="inferred from homology"/>
<dbReference type="InterPro" id="IPR004130">
    <property type="entry name" value="Gpn"/>
</dbReference>
<sequence length="173" mass="19036">MIEHKILITGTVGAGKTTAIAAVSEIKPVTTDVTNTDASVDKEKTTVAFDYGQVTIAEGERLRVYGTPGQERFSFMWKVLAKGALGLIILVDNTRPDPFSDLCIYLENFNQLISEKSCVICLTKIDKSDTARVNEFASFIAQRGLVCPVVAVDIRVKEDVLMVLDLLFTQLYV</sequence>
<dbReference type="InterPro" id="IPR027417">
    <property type="entry name" value="P-loop_NTPase"/>
</dbReference>
<evidence type="ECO:0000256" key="3">
    <source>
        <dbReference type="ARBA" id="ARBA00022801"/>
    </source>
</evidence>
<evidence type="ECO:0000256" key="4">
    <source>
        <dbReference type="ARBA" id="ARBA00023134"/>
    </source>
</evidence>
<evidence type="ECO:0000313" key="6">
    <source>
        <dbReference type="Proteomes" id="UP000595278"/>
    </source>
</evidence>
<name>A0A974NDW7_9GAMM</name>
<dbReference type="EMBL" id="CP067393">
    <property type="protein sequence ID" value="QQP84657.1"/>
    <property type="molecule type" value="Genomic_DNA"/>
</dbReference>
<organism evidence="5 6">
    <name type="scientific">Entomomonas asaccharolytica</name>
    <dbReference type="NCBI Taxonomy" id="2785331"/>
    <lineage>
        <taxon>Bacteria</taxon>
        <taxon>Pseudomonadati</taxon>
        <taxon>Pseudomonadota</taxon>
        <taxon>Gammaproteobacteria</taxon>
        <taxon>Pseudomonadales</taxon>
        <taxon>Pseudomonadaceae</taxon>
        <taxon>Entomomonas</taxon>
    </lineage>
</organism>
<dbReference type="PANTHER" id="PTHR42708">
    <property type="entry name" value="ATP/GTP-BINDING PROTEIN-RELATED"/>
    <property type="match status" value="1"/>
</dbReference>
<evidence type="ECO:0000256" key="1">
    <source>
        <dbReference type="ARBA" id="ARBA00005290"/>
    </source>
</evidence>
<dbReference type="KEGG" id="eaz:JHT90_09570"/>
<dbReference type="InterPro" id="IPR052705">
    <property type="entry name" value="Gliding_Motility_GTPase"/>
</dbReference>
<dbReference type="AlphaFoldDB" id="A0A974NDW7"/>
<dbReference type="Proteomes" id="UP000595278">
    <property type="component" value="Chromosome"/>
</dbReference>
<dbReference type="GO" id="GO:0016787">
    <property type="term" value="F:hydrolase activity"/>
    <property type="evidence" value="ECO:0007669"/>
    <property type="project" value="UniProtKB-KW"/>
</dbReference>
<dbReference type="Pfam" id="PF03029">
    <property type="entry name" value="ATP_bind_1"/>
    <property type="match status" value="1"/>
</dbReference>
<keyword evidence="2" id="KW-0547">Nucleotide-binding</keyword>
<dbReference type="SUPFAM" id="SSF52540">
    <property type="entry name" value="P-loop containing nucleoside triphosphate hydrolases"/>
    <property type="match status" value="1"/>
</dbReference>
<gene>
    <name evidence="5" type="ORF">JHT90_09570</name>
</gene>
<evidence type="ECO:0000256" key="2">
    <source>
        <dbReference type="ARBA" id="ARBA00022741"/>
    </source>
</evidence>
<keyword evidence="4" id="KW-0342">GTP-binding</keyword>
<dbReference type="Gene3D" id="3.40.50.300">
    <property type="entry name" value="P-loop containing nucleotide triphosphate hydrolases"/>
    <property type="match status" value="1"/>
</dbReference>
<comment type="similarity">
    <text evidence="1">Belongs to the GPN-loop GTPase family.</text>
</comment>
<dbReference type="RefSeq" id="WP_201090554.1">
    <property type="nucleotide sequence ID" value="NZ_CP067393.1"/>
</dbReference>
<dbReference type="CDD" id="cd00882">
    <property type="entry name" value="Ras_like_GTPase"/>
    <property type="match status" value="1"/>
</dbReference>
<evidence type="ECO:0000313" key="5">
    <source>
        <dbReference type="EMBL" id="QQP84657.1"/>
    </source>
</evidence>
<protein>
    <submittedName>
        <fullName evidence="5">ATP/GTP-binding protein</fullName>
    </submittedName>
</protein>
<accession>A0A974NDW7</accession>
<keyword evidence="3" id="KW-0378">Hydrolase</keyword>